<organism evidence="4 5">
    <name type="scientific">Bugula neritina</name>
    <name type="common">Brown bryozoan</name>
    <name type="synonym">Sertularia neritina</name>
    <dbReference type="NCBI Taxonomy" id="10212"/>
    <lineage>
        <taxon>Eukaryota</taxon>
        <taxon>Metazoa</taxon>
        <taxon>Spiralia</taxon>
        <taxon>Lophotrochozoa</taxon>
        <taxon>Bryozoa</taxon>
        <taxon>Gymnolaemata</taxon>
        <taxon>Cheilostomatida</taxon>
        <taxon>Flustrina</taxon>
        <taxon>Buguloidea</taxon>
        <taxon>Bugulidae</taxon>
        <taxon>Bugula</taxon>
    </lineage>
</organism>
<name>A0A7J7KML2_BUGNE</name>
<accession>A0A7J7KML2</accession>
<dbReference type="OrthoDB" id="10021899at2759"/>
<dbReference type="SMART" id="SM00327">
    <property type="entry name" value="VWA"/>
    <property type="match status" value="1"/>
</dbReference>
<feature type="transmembrane region" description="Helical" evidence="2">
    <location>
        <begin position="783"/>
        <end position="809"/>
    </location>
</feature>
<evidence type="ECO:0000313" key="5">
    <source>
        <dbReference type="Proteomes" id="UP000593567"/>
    </source>
</evidence>
<protein>
    <recommendedName>
        <fullName evidence="3">VWFA domain-containing protein</fullName>
    </recommendedName>
</protein>
<evidence type="ECO:0000256" key="1">
    <source>
        <dbReference type="SAM" id="MobiDB-lite"/>
    </source>
</evidence>
<feature type="domain" description="VWFA" evidence="3">
    <location>
        <begin position="185"/>
        <end position="366"/>
    </location>
</feature>
<dbReference type="EMBL" id="VXIV02000266">
    <property type="protein sequence ID" value="KAF6039402.1"/>
    <property type="molecule type" value="Genomic_DNA"/>
</dbReference>
<feature type="region of interest" description="Disordered" evidence="1">
    <location>
        <begin position="889"/>
        <end position="908"/>
    </location>
</feature>
<keyword evidence="2" id="KW-0812">Transmembrane</keyword>
<dbReference type="Pfam" id="PF13519">
    <property type="entry name" value="VWA_2"/>
    <property type="match status" value="1"/>
</dbReference>
<dbReference type="PROSITE" id="PS50234">
    <property type="entry name" value="VWFA"/>
    <property type="match status" value="1"/>
</dbReference>
<dbReference type="InterPro" id="IPR036465">
    <property type="entry name" value="vWFA_dom_sf"/>
</dbReference>
<keyword evidence="2" id="KW-0472">Membrane</keyword>
<comment type="caution">
    <text evidence="4">The sequence shown here is derived from an EMBL/GenBank/DDBJ whole genome shotgun (WGS) entry which is preliminary data.</text>
</comment>
<evidence type="ECO:0000256" key="2">
    <source>
        <dbReference type="SAM" id="Phobius"/>
    </source>
</evidence>
<keyword evidence="5" id="KW-1185">Reference proteome</keyword>
<dbReference type="CDD" id="cd00198">
    <property type="entry name" value="vWFA"/>
    <property type="match status" value="1"/>
</dbReference>
<dbReference type="InterPro" id="IPR051266">
    <property type="entry name" value="CLCR"/>
</dbReference>
<dbReference type="Gene3D" id="3.40.50.410">
    <property type="entry name" value="von Willebrand factor, type A domain"/>
    <property type="match status" value="1"/>
</dbReference>
<keyword evidence="2" id="KW-1133">Transmembrane helix</keyword>
<gene>
    <name evidence="4" type="ORF">EB796_002283</name>
</gene>
<dbReference type="InterPro" id="IPR002035">
    <property type="entry name" value="VWF_A"/>
</dbReference>
<evidence type="ECO:0000313" key="4">
    <source>
        <dbReference type="EMBL" id="KAF6039402.1"/>
    </source>
</evidence>
<reference evidence="4" key="1">
    <citation type="submission" date="2020-06" db="EMBL/GenBank/DDBJ databases">
        <title>Draft genome of Bugula neritina, a colonial animal packing powerful symbionts and potential medicines.</title>
        <authorList>
            <person name="Rayko M."/>
        </authorList>
    </citation>
    <scope>NUCLEOTIDE SEQUENCE [LARGE SCALE GENOMIC DNA]</scope>
    <source>
        <strain evidence="4">Kwan_BN1</strain>
    </source>
</reference>
<dbReference type="Proteomes" id="UP000593567">
    <property type="component" value="Unassembled WGS sequence"/>
</dbReference>
<dbReference type="PANTHER" id="PTHR10579">
    <property type="entry name" value="CALCIUM-ACTIVATED CHLORIDE CHANNEL REGULATOR"/>
    <property type="match status" value="1"/>
</dbReference>
<dbReference type="PANTHER" id="PTHR10579:SF43">
    <property type="entry name" value="ZINC FINGER (C3HC4-TYPE RING FINGER) FAMILY PROTEIN"/>
    <property type="match status" value="1"/>
</dbReference>
<sequence>MQGLRLVVDARVFKEQRNAQKTKLLLHQWIHLRYGVFDEFPLLNTDAADVDKQKFYHSENSIESVRCSHKLASEISCNITKDSGYTDIDRKTSLPLQSCSYTVKALSNNSASLMSNYQLENVKTICDQNSHNEQAPNRHNRLCNSRSVREVLENHKDFNISGLGKSSIEYATPTFKVKKLRESRTVVFVVDTSNSMAEENRLYLAKQAIEHMIAIVLEDYVKLMIIGFDLNPKRLFPDPTSQETYGVLSSKEARARAIESLSNIQLGGETCIGCGLRLAYEEIEKAAGTVHGANFILLTDGADTKPLKSNVEEMFRRSQLESFFIDTILLSDEADNSLIDLATESGSQIFRAVAYSSSLVDAYTEMVTNRQNITSRMVQIHSKEERVLPENHKAGEFVIERHLNGNSKITFFWNATAQPFLEFEVVRKHNGQTTVEQSTGYTSGQLSISLDNSGISSDESISYTYRIMNTHQKVSFIVTVKVEARPNYDPVTDNKRERRSTEKVTDFYQEYGMEAFVRSENNFSFTSDGKVPEVSIHAYLPPGSTPSPPNMVICTITVNGIETTNTAEYNIILYDNGVGADVIVNDGIYSAFFSQYVSYNATYYVRIRAEGPGFMRYASTGYFVVYMEPGLDVPATIPPATIMDLQAIEFTESNTKLRFTATGADLDYQAASYYKLWYSVNYDEMKYIKDGKPLGAEFKALVNKPKNPGTIEELHIDLPQSMLSMNHTLWLALTAVDEHELESNLSNIISVKNLGLTALDSTPEPTVTINQTPGTIIKGLDNLYFYIIAGGIGLLVLLILVLVICLCCCRKRNDGEKKSDLSSFESSPQAIENGYNLGYEYSLGSDLAEHDTLYMSNTQINTFHKKPLPSTKKRVNSINWSASIKRLTSKKKAPLPPSSPGVPTQLPTVSKVPPVATVKPTQRLSAQYITSQRQNAKPMVVNTENMAIDLAYAADIAKAVVQKDSQQTIDDTCSDVPC</sequence>
<dbReference type="InterPro" id="IPR013642">
    <property type="entry name" value="CLCA_N"/>
</dbReference>
<evidence type="ECO:0000259" key="3">
    <source>
        <dbReference type="PROSITE" id="PS50234"/>
    </source>
</evidence>
<dbReference type="AlphaFoldDB" id="A0A7J7KML2"/>
<dbReference type="SUPFAM" id="SSF53300">
    <property type="entry name" value="vWA-like"/>
    <property type="match status" value="1"/>
</dbReference>
<dbReference type="Pfam" id="PF08434">
    <property type="entry name" value="CLCA"/>
    <property type="match status" value="1"/>
</dbReference>
<proteinExistence type="predicted"/>